<name>A0ABX6M4R3_9BURK</name>
<dbReference type="EMBL" id="CP051684">
    <property type="protein sequence ID" value="QJD89289.1"/>
    <property type="molecule type" value="Genomic_DNA"/>
</dbReference>
<keyword evidence="1" id="KW-0472">Membrane</keyword>
<evidence type="ECO:0000313" key="2">
    <source>
        <dbReference type="EMBL" id="QJD89289.1"/>
    </source>
</evidence>
<feature type="transmembrane region" description="Helical" evidence="1">
    <location>
        <begin position="31"/>
        <end position="64"/>
    </location>
</feature>
<gene>
    <name evidence="2" type="ORF">HH213_03685</name>
</gene>
<evidence type="ECO:0008006" key="4">
    <source>
        <dbReference type="Google" id="ProtNLM"/>
    </source>
</evidence>
<accession>A0ABX6M4R3</accession>
<evidence type="ECO:0000256" key="1">
    <source>
        <dbReference type="SAM" id="Phobius"/>
    </source>
</evidence>
<dbReference type="RefSeq" id="WP_169110861.1">
    <property type="nucleotide sequence ID" value="NZ_CP051684.1"/>
</dbReference>
<protein>
    <recommendedName>
        <fullName evidence="4">DUF805 domain-containing protein</fullName>
    </recommendedName>
</protein>
<sequence>MSSTDQNSPIVSTLDQRSPTYGWNVAKAQKWLLLGFVLELASMVPQLGTPFFVVGVLLSYWAVYSMGDALQAHHDGFSTGGGSKWLFFLWMPYIGFFTLLILNHKATSFLRDAGYSVGLFGARRKRPGV</sequence>
<proteinExistence type="predicted"/>
<keyword evidence="3" id="KW-1185">Reference proteome</keyword>
<evidence type="ECO:0000313" key="3">
    <source>
        <dbReference type="Proteomes" id="UP000503117"/>
    </source>
</evidence>
<keyword evidence="1" id="KW-0812">Transmembrane</keyword>
<dbReference type="Proteomes" id="UP000503117">
    <property type="component" value="Chromosome"/>
</dbReference>
<keyword evidence="1" id="KW-1133">Transmembrane helix</keyword>
<feature type="transmembrane region" description="Helical" evidence="1">
    <location>
        <begin position="84"/>
        <end position="102"/>
    </location>
</feature>
<reference evidence="2 3" key="1">
    <citation type="submission" date="2020-04" db="EMBL/GenBank/DDBJ databases">
        <title>Genome sequencing of novel species.</title>
        <authorList>
            <person name="Heo J."/>
            <person name="Kim S.-J."/>
            <person name="Kim J.-S."/>
            <person name="Hong S.-B."/>
            <person name="Kwon S.-W."/>
        </authorList>
    </citation>
    <scope>NUCLEOTIDE SEQUENCE [LARGE SCALE GENOMIC DNA]</scope>
    <source>
        <strain evidence="2 3">AF9R3</strain>
    </source>
</reference>
<organism evidence="2 3">
    <name type="scientific">Duganella dendranthematis</name>
    <dbReference type="NCBI Taxonomy" id="2728021"/>
    <lineage>
        <taxon>Bacteria</taxon>
        <taxon>Pseudomonadati</taxon>
        <taxon>Pseudomonadota</taxon>
        <taxon>Betaproteobacteria</taxon>
        <taxon>Burkholderiales</taxon>
        <taxon>Oxalobacteraceae</taxon>
        <taxon>Telluria group</taxon>
        <taxon>Duganella</taxon>
    </lineage>
</organism>